<evidence type="ECO:0000259" key="2">
    <source>
        <dbReference type="Pfam" id="PF10988"/>
    </source>
</evidence>
<dbReference type="Gene3D" id="2.160.20.120">
    <property type="match status" value="1"/>
</dbReference>
<accession>A0A2T1N5C2</accession>
<name>A0A2T1N5C2_9FLAO</name>
<gene>
    <name evidence="3" type="ORF">C7H52_12445</name>
</gene>
<evidence type="ECO:0000313" key="3">
    <source>
        <dbReference type="EMBL" id="PSG86488.1"/>
    </source>
</evidence>
<protein>
    <submittedName>
        <fullName evidence="3">DUF2807 domain-containing protein</fullName>
    </submittedName>
</protein>
<feature type="chain" id="PRO_5015716795" evidence="1">
    <location>
        <begin position="22"/>
        <end position="244"/>
    </location>
</feature>
<feature type="signal peptide" evidence="1">
    <location>
        <begin position="1"/>
        <end position="21"/>
    </location>
</feature>
<dbReference type="Pfam" id="PF10988">
    <property type="entry name" value="DUF2807"/>
    <property type="match status" value="1"/>
</dbReference>
<dbReference type="RefSeq" id="WP_106464226.1">
    <property type="nucleotide sequence ID" value="NZ_PXOQ01000015.1"/>
</dbReference>
<comment type="caution">
    <text evidence="3">The sequence shown here is derived from an EMBL/GenBank/DDBJ whole genome shotgun (WGS) entry which is preliminary data.</text>
</comment>
<feature type="domain" description="Putative auto-transporter adhesin head GIN" evidence="2">
    <location>
        <begin position="43"/>
        <end position="227"/>
    </location>
</feature>
<dbReference type="PANTHER" id="PTHR39200:SF1">
    <property type="entry name" value="AUTO-TRANSPORTER ADHESIN HEAD GIN DOMAIN-CONTAINING PROTEIN-RELATED"/>
    <property type="match status" value="1"/>
</dbReference>
<proteinExistence type="predicted"/>
<dbReference type="OrthoDB" id="5585143at2"/>
<keyword evidence="4" id="KW-1185">Reference proteome</keyword>
<dbReference type="InterPro" id="IPR021255">
    <property type="entry name" value="DUF2807"/>
</dbReference>
<reference evidence="3 4" key="1">
    <citation type="submission" date="2018-03" db="EMBL/GenBank/DDBJ databases">
        <title>Mesoflavibacter sp. HG37 and Mesoflavibacter sp. HG96 sp.nov., two marine bacteria isolated from seawater of Western Pacific Ocean.</title>
        <authorList>
            <person name="Cheng H."/>
            <person name="Wu Y.-H."/>
            <person name="Guo L.-L."/>
            <person name="Xu X.-W."/>
        </authorList>
    </citation>
    <scope>NUCLEOTIDE SEQUENCE [LARGE SCALE GENOMIC DNA]</scope>
    <source>
        <strain evidence="3 4">KCTC 32269</strain>
    </source>
</reference>
<dbReference type="Proteomes" id="UP000238426">
    <property type="component" value="Unassembled WGS sequence"/>
</dbReference>
<keyword evidence="1" id="KW-0732">Signal</keyword>
<dbReference type="EMBL" id="PXOQ01000015">
    <property type="protein sequence ID" value="PSG86488.1"/>
    <property type="molecule type" value="Genomic_DNA"/>
</dbReference>
<evidence type="ECO:0000313" key="4">
    <source>
        <dbReference type="Proteomes" id="UP000238426"/>
    </source>
</evidence>
<evidence type="ECO:0000256" key="1">
    <source>
        <dbReference type="SAM" id="SignalP"/>
    </source>
</evidence>
<sequence length="244" mass="26240">MSTLKSVLIFILFAILLNACASEFGQKINGNGELIKITRETSDYDILNLSGWMDFELVDGTEGNITIEGESNLLDYIITETDGKILTIKVENNTRLNTSTNKTIKITIPFKDLSKVSLSGSGDVTSNTRINAETFKARISGSGDIVLAVNAEEITANVTGSGDLTLKGQTERLETTVTGSGNFHGYALTTKHVNANVTGSGDVEVMVLEHLKARVTGSGDIYYKGTPIQVDQKVTGSGDIRLKK</sequence>
<dbReference type="PANTHER" id="PTHR39200">
    <property type="entry name" value="HYPOTHETICAL EXPORTED PROTEIN"/>
    <property type="match status" value="1"/>
</dbReference>
<organism evidence="3 4">
    <name type="scientific">Aurantibacter aestuarii</name>
    <dbReference type="NCBI Taxonomy" id="1266046"/>
    <lineage>
        <taxon>Bacteria</taxon>
        <taxon>Pseudomonadati</taxon>
        <taxon>Bacteroidota</taxon>
        <taxon>Flavobacteriia</taxon>
        <taxon>Flavobacteriales</taxon>
        <taxon>Flavobacteriaceae</taxon>
        <taxon>Aurantibacter</taxon>
    </lineage>
</organism>
<dbReference type="AlphaFoldDB" id="A0A2T1N5C2"/>